<organism evidence="1 2">
    <name type="scientific">Listeria monocytogenes serotype 4a (strain M7)</name>
    <dbReference type="NCBI Taxonomy" id="1030009"/>
    <lineage>
        <taxon>Bacteria</taxon>
        <taxon>Bacillati</taxon>
        <taxon>Bacillota</taxon>
        <taxon>Bacilli</taxon>
        <taxon>Bacillales</taxon>
        <taxon>Listeriaceae</taxon>
        <taxon>Listeria</taxon>
    </lineage>
</organism>
<dbReference type="EMBL" id="CP002816">
    <property type="protein sequence ID" value="AEH92835.1"/>
    <property type="molecule type" value="Genomic_DNA"/>
</dbReference>
<dbReference type="PATRIC" id="fig|1030009.3.peg.1819"/>
<evidence type="ECO:0000313" key="2">
    <source>
        <dbReference type="Proteomes" id="UP000000486"/>
    </source>
</evidence>
<dbReference type="RefSeq" id="WP_012581164.1">
    <property type="nucleotide sequence ID" value="NC_017537.1"/>
</dbReference>
<proteinExistence type="predicted"/>
<dbReference type="AlphaFoldDB" id="A0A0E0UXY5"/>
<reference evidence="1 2" key="1">
    <citation type="journal article" date="2011" name="J. Bacteriol.">
        <title>Genome sequence of the nonpathogenic Listeria monocytogenes serovar 4a strain M7.</title>
        <authorList>
            <person name="Chen J."/>
            <person name="Xia Y."/>
            <person name="Cheng C."/>
            <person name="Fang C."/>
            <person name="Shan Y."/>
            <person name="Jin G."/>
            <person name="Fang W."/>
        </authorList>
    </citation>
    <scope>NUCLEOTIDE SEQUENCE [LARGE SCALE GENOMIC DNA]</scope>
    <source>
        <strain evidence="1 2">M7</strain>
    </source>
</reference>
<dbReference type="HOGENOM" id="CLU_1702141_0_0_9"/>
<sequence>MLNFEEKKALIESIDGFELHEISMGRINVHYPASKRDKKIIVKHLHPNGNAFVYAPFLEVEPLDKQGYVNVKDYSENEIRVLLLEAKEFMDSDEDGYKDGLTKIYQDNSGEKLSLVYENKMWVIYTGENLEAVFPTLESAEGYLLDEGFFEA</sequence>
<gene>
    <name evidence="1" type="ordered locus">LMM7_1830</name>
</gene>
<evidence type="ECO:0000313" key="1">
    <source>
        <dbReference type="EMBL" id="AEH92835.1"/>
    </source>
</evidence>
<accession>A0A0E0UXY5</accession>
<dbReference type="Proteomes" id="UP000000486">
    <property type="component" value="Chromosome"/>
</dbReference>
<dbReference type="KEGG" id="lmq:LMM7_1830"/>
<name>A0A0E0UXY5_LISMM</name>
<protein>
    <submittedName>
        <fullName evidence="1">Uncharacterized protein</fullName>
    </submittedName>
</protein>